<dbReference type="KEGG" id="hpaz:K756_01090"/>
<gene>
    <name evidence="1" type="ORF">K756_01090</name>
</gene>
<reference evidence="1 2" key="1">
    <citation type="journal article" date="2013" name="PLoS ONE">
        <title>Complete Genome Analysis of a Haemophilus parasuis Serovar 12 Strain from China.</title>
        <authorList>
            <person name="Li Y."/>
            <person name="Kwok A.H."/>
            <person name="Jiang J."/>
            <person name="Zou Y."/>
            <person name="Zheng F."/>
            <person name="Chen P."/>
            <person name="Hou C."/>
            <person name="Leung F.C."/>
            <person name="Jiang P."/>
        </authorList>
    </citation>
    <scope>NUCLEOTIDE SEQUENCE [LARGE SCALE GENOMIC DNA]</scope>
    <source>
        <strain evidence="1 2">ZJ0906</strain>
    </source>
</reference>
<organism evidence="1 2">
    <name type="scientific">Glaesserella parasuis ZJ0906</name>
    <dbReference type="NCBI Taxonomy" id="1322346"/>
    <lineage>
        <taxon>Bacteria</taxon>
        <taxon>Pseudomonadati</taxon>
        <taxon>Pseudomonadota</taxon>
        <taxon>Gammaproteobacteria</taxon>
        <taxon>Pasteurellales</taxon>
        <taxon>Pasteurellaceae</taxon>
        <taxon>Glaesserella</taxon>
    </lineage>
</organism>
<name>A0A806J1N1_GLAPU</name>
<accession>A0A806J1N1</accession>
<evidence type="ECO:0000313" key="1">
    <source>
        <dbReference type="EMBL" id="AGO15494.1"/>
    </source>
</evidence>
<dbReference type="Proteomes" id="UP000014672">
    <property type="component" value="Chromosome"/>
</dbReference>
<sequence length="75" mass="8843">MYGNDIDTDIAIYCGEYDSDEAYFKIEANIEKWLREQGFDVLCNHLVGTTAWEKAIEAQLQSDLERKEEKTWDIY</sequence>
<proteinExistence type="predicted"/>
<dbReference type="EMBL" id="CP005384">
    <property type="protein sequence ID" value="AGO15494.1"/>
    <property type="molecule type" value="Genomic_DNA"/>
</dbReference>
<evidence type="ECO:0000313" key="2">
    <source>
        <dbReference type="Proteomes" id="UP000014672"/>
    </source>
</evidence>
<protein>
    <submittedName>
        <fullName evidence="1">Uncharacterized protein</fullName>
    </submittedName>
</protein>
<dbReference type="AlphaFoldDB" id="A0A806J1N1"/>